<dbReference type="SUPFAM" id="SSF100985">
    <property type="entry name" value="Sporulation inhibitor Sda"/>
    <property type="match status" value="1"/>
</dbReference>
<dbReference type="InterPro" id="IPR036916">
    <property type="entry name" value="Sda_sf"/>
</dbReference>
<dbReference type="Pfam" id="PF08970">
    <property type="entry name" value="Sda"/>
    <property type="match status" value="1"/>
</dbReference>
<accession>A0A162E7X8</accession>
<name>A0A162E7X8_9BACI</name>
<dbReference type="EMBL" id="LTAO01000012">
    <property type="protein sequence ID" value="KYG31995.1"/>
    <property type="molecule type" value="Genomic_DNA"/>
</dbReference>
<evidence type="ECO:0000313" key="2">
    <source>
        <dbReference type="Proteomes" id="UP000075806"/>
    </source>
</evidence>
<gene>
    <name evidence="1" type="ORF">AZF04_04275</name>
</gene>
<reference evidence="1" key="1">
    <citation type="submission" date="2016-02" db="EMBL/GenBank/DDBJ databases">
        <title>Genome sequence of Bacillus trypoxylicola KCTC 13244(T).</title>
        <authorList>
            <person name="Jeong H."/>
            <person name="Park S.-H."/>
            <person name="Choi S.-K."/>
        </authorList>
    </citation>
    <scope>NUCLEOTIDE SEQUENCE [LARGE SCALE GENOMIC DNA]</scope>
    <source>
        <strain evidence="1">KCTC 13244</strain>
    </source>
</reference>
<dbReference type="InterPro" id="IPR015064">
    <property type="entry name" value="Sda"/>
</dbReference>
<evidence type="ECO:0000313" key="1">
    <source>
        <dbReference type="EMBL" id="KYG31995.1"/>
    </source>
</evidence>
<sequence>MQNLSDELLIETFYKAVELELNPDFIELIKSEIHKRSLHDKIRLSS</sequence>
<dbReference type="OrthoDB" id="2933732at2"/>
<keyword evidence="2" id="KW-1185">Reference proteome</keyword>
<organism evidence="1 2">
    <name type="scientific">Alkalihalobacillus trypoxylicola</name>
    <dbReference type="NCBI Taxonomy" id="519424"/>
    <lineage>
        <taxon>Bacteria</taxon>
        <taxon>Bacillati</taxon>
        <taxon>Bacillota</taxon>
        <taxon>Bacilli</taxon>
        <taxon>Bacillales</taxon>
        <taxon>Bacillaceae</taxon>
        <taxon>Alkalihalobacillus</taxon>
    </lineage>
</organism>
<dbReference type="RefSeq" id="WP_045486083.1">
    <property type="nucleotide sequence ID" value="NZ_LTAO01000012.1"/>
</dbReference>
<comment type="caution">
    <text evidence="1">The sequence shown here is derived from an EMBL/GenBank/DDBJ whole genome shotgun (WGS) entry which is preliminary data.</text>
</comment>
<dbReference type="AlphaFoldDB" id="A0A162E7X8"/>
<dbReference type="Gene3D" id="1.10.287.1100">
    <property type="entry name" value="Sporulation inhibitor A"/>
    <property type="match status" value="1"/>
</dbReference>
<dbReference type="STRING" id="519424.AZF04_04275"/>
<proteinExistence type="predicted"/>
<protein>
    <submittedName>
        <fullName evidence="1">Sporulation protein</fullName>
    </submittedName>
</protein>
<dbReference type="Proteomes" id="UP000075806">
    <property type="component" value="Unassembled WGS sequence"/>
</dbReference>